<evidence type="ECO:0008006" key="3">
    <source>
        <dbReference type="Google" id="ProtNLM"/>
    </source>
</evidence>
<organism evidence="1 2">
    <name type="scientific">Bacteroides uniformis (strain ATCC 8492 / DSM 6597 / CCUG 4942 / CIP 103695 / JCM 5828 / KCTC 5204 / NCTC 13054 / VPI 0061)</name>
    <dbReference type="NCBI Taxonomy" id="411479"/>
    <lineage>
        <taxon>Bacteria</taxon>
        <taxon>Pseudomonadati</taxon>
        <taxon>Bacteroidota</taxon>
        <taxon>Bacteroidia</taxon>
        <taxon>Bacteroidales</taxon>
        <taxon>Bacteroidaceae</taxon>
        <taxon>Bacteroides</taxon>
    </lineage>
</organism>
<gene>
    <name evidence="1" type="ORF">BACUNI_02513</name>
</gene>
<accession>A0ABC9NAU4</accession>
<dbReference type="Pfam" id="PF13496">
    <property type="entry name" value="DUF4120"/>
    <property type="match status" value="1"/>
</dbReference>
<keyword evidence="2" id="KW-1185">Reference proteome</keyword>
<evidence type="ECO:0000313" key="2">
    <source>
        <dbReference type="Proteomes" id="UP000004110"/>
    </source>
</evidence>
<dbReference type="EMBL" id="AAYH02000044">
    <property type="protein sequence ID" value="EDO53892.1"/>
    <property type="molecule type" value="Genomic_DNA"/>
</dbReference>
<reference evidence="1" key="2">
    <citation type="submission" date="2013-11" db="EMBL/GenBank/DDBJ databases">
        <title>Draft genome sequence of Bacteroides uniformis (ATCC 8492).</title>
        <authorList>
            <person name="Sudarsanam P."/>
            <person name="Ley R."/>
            <person name="Guruge J."/>
            <person name="Turnbaugh P.J."/>
            <person name="Mahowald M."/>
            <person name="Liep D."/>
            <person name="Gordon J."/>
        </authorList>
    </citation>
    <scope>NUCLEOTIDE SEQUENCE</scope>
    <source>
        <strain evidence="1">ATCC 8492</strain>
    </source>
</reference>
<dbReference type="Proteomes" id="UP000004110">
    <property type="component" value="Unassembled WGS sequence"/>
</dbReference>
<dbReference type="InterPro" id="IPR025185">
    <property type="entry name" value="DUF4120"/>
</dbReference>
<dbReference type="AlphaFoldDB" id="A0ABC9NAU4"/>
<comment type="caution">
    <text evidence="1">The sequence shown here is derived from an EMBL/GenBank/DDBJ whole genome shotgun (WGS) entry which is preliminary data.</text>
</comment>
<protein>
    <recommendedName>
        <fullName evidence="3">DUF4120 domain-containing protein</fullName>
    </recommendedName>
</protein>
<sequence>MYPYKVRPLRGWLKENHPRFAAVFSFAKPCGYGHGTVRQARNKNTGSRSRTCLTDKNTKVMKILNEEHFENVRRYAESIGDTSLQKCLERLKSWEENPDCPCEISLYYDHAPYSFGFTQRYPDGRTGIVGGLLYHGIPDRSFAVTLQPFHGWQIHT</sequence>
<reference evidence="1" key="1">
    <citation type="submission" date="2007-06" db="EMBL/GenBank/DDBJ databases">
        <authorList>
            <person name="Fulton L."/>
            <person name="Clifton S."/>
            <person name="Fulton B."/>
            <person name="Xu J."/>
            <person name="Minx P."/>
            <person name="Pepin K.H."/>
            <person name="Johnson M."/>
            <person name="Thiruvilangam P."/>
            <person name="Bhonagiri V."/>
            <person name="Nash W.E."/>
            <person name="Mardis E.R."/>
            <person name="Wilson R.K."/>
        </authorList>
    </citation>
    <scope>NUCLEOTIDE SEQUENCE [LARGE SCALE GENOMIC DNA]</scope>
    <source>
        <strain evidence="1">ATCC 8492</strain>
    </source>
</reference>
<evidence type="ECO:0000313" key="1">
    <source>
        <dbReference type="EMBL" id="EDO53892.1"/>
    </source>
</evidence>
<proteinExistence type="predicted"/>
<name>A0ABC9NAU4_BACUC</name>